<evidence type="ECO:0000313" key="2">
    <source>
        <dbReference type="Proteomes" id="UP000031668"/>
    </source>
</evidence>
<organism evidence="1 2">
    <name type="scientific">Thelohanellus kitauei</name>
    <name type="common">Myxosporean</name>
    <dbReference type="NCBI Taxonomy" id="669202"/>
    <lineage>
        <taxon>Eukaryota</taxon>
        <taxon>Metazoa</taxon>
        <taxon>Cnidaria</taxon>
        <taxon>Myxozoa</taxon>
        <taxon>Myxosporea</taxon>
        <taxon>Bivalvulida</taxon>
        <taxon>Platysporina</taxon>
        <taxon>Myxobolidae</taxon>
        <taxon>Thelohanellus</taxon>
    </lineage>
</organism>
<proteinExistence type="predicted"/>
<dbReference type="Proteomes" id="UP000031668">
    <property type="component" value="Unassembled WGS sequence"/>
</dbReference>
<protein>
    <submittedName>
        <fullName evidence="1">Uncharacterized protein</fullName>
    </submittedName>
</protein>
<gene>
    <name evidence="1" type="ORF">RF11_12239</name>
</gene>
<evidence type="ECO:0000313" key="1">
    <source>
        <dbReference type="EMBL" id="KII62878.1"/>
    </source>
</evidence>
<accession>A0A0C2IC19</accession>
<keyword evidence="2" id="KW-1185">Reference proteome</keyword>
<reference evidence="1 2" key="1">
    <citation type="journal article" date="2014" name="Genome Biol. Evol.">
        <title>The genome of the myxosporean Thelohanellus kitauei shows adaptations to nutrient acquisition within its fish host.</title>
        <authorList>
            <person name="Yang Y."/>
            <person name="Xiong J."/>
            <person name="Zhou Z."/>
            <person name="Huo F."/>
            <person name="Miao W."/>
            <person name="Ran C."/>
            <person name="Liu Y."/>
            <person name="Zhang J."/>
            <person name="Feng J."/>
            <person name="Wang M."/>
            <person name="Wang M."/>
            <person name="Wang L."/>
            <person name="Yao B."/>
        </authorList>
    </citation>
    <scope>NUCLEOTIDE SEQUENCE [LARGE SCALE GENOMIC DNA]</scope>
    <source>
        <strain evidence="1">Wuqing</strain>
    </source>
</reference>
<dbReference type="EMBL" id="JWZT01004858">
    <property type="protein sequence ID" value="KII62878.1"/>
    <property type="molecule type" value="Genomic_DNA"/>
</dbReference>
<name>A0A0C2IC19_THEKT</name>
<sequence>MSVYSNRVIAYFTDKVLRQNKETCNHDPYVWSINRSYPDCRLVGTNNNFSQSLIHSEEANPFYLTKHWHLFVASLYDTELQPILPQVSLNNLVAGAKRMIWPKLTRELFWPSS</sequence>
<comment type="caution">
    <text evidence="1">The sequence shown here is derived from an EMBL/GenBank/DDBJ whole genome shotgun (WGS) entry which is preliminary data.</text>
</comment>
<dbReference type="AlphaFoldDB" id="A0A0C2IC19"/>